<dbReference type="SUPFAM" id="SSF117892">
    <property type="entry name" value="Band 7/SPFH domain"/>
    <property type="match status" value="1"/>
</dbReference>
<proteinExistence type="inferred from homology"/>
<sequence length="332" mass="36060">MIVLIVIAFVLFAFAASGIKIVRPYQKGIVEQLGRYKATVEPGLKLIIPFIQSLTRVDMREQVIDVPPQEVITKDNVTVTVDAVIYFEPTDAQRLIYNVANFILAVTKLAQTNLRNVIGDMSLDNALTSRDNVNVALREVLDDATDKWGVRVVRVEIQRIDPPADVMHAMHEQMKAERNRRAVVLEADGAREAAITRAEGQKQSVILASEAVRQQAILEAEGEAEAIRAVADAERYRQLTVAEGEAAAIRSVYGAIHDGDPTPDLLAVKYLEALGTVADGRATKIFLPADMSATLGSLGAIAELFTGDEPEDDRPEPSAQDAAPAEPEDPAG</sequence>
<evidence type="ECO:0000256" key="1">
    <source>
        <dbReference type="ARBA" id="ARBA00004167"/>
    </source>
</evidence>
<dbReference type="Gene3D" id="3.30.479.30">
    <property type="entry name" value="Band 7 domain"/>
    <property type="match status" value="1"/>
</dbReference>
<feature type="domain" description="Band 7" evidence="7">
    <location>
        <begin position="17"/>
        <end position="174"/>
    </location>
</feature>
<keyword evidence="4" id="KW-1133">Transmembrane helix</keyword>
<evidence type="ECO:0000256" key="4">
    <source>
        <dbReference type="ARBA" id="ARBA00022989"/>
    </source>
</evidence>
<dbReference type="Pfam" id="PF01145">
    <property type="entry name" value="Band_7"/>
    <property type="match status" value="1"/>
</dbReference>
<gene>
    <name evidence="8" type="ORF">METZ01_LOCUS26697</name>
</gene>
<accession>A0A381Q880</accession>
<dbReference type="FunFam" id="3.30.479.30:FF:000004">
    <property type="entry name" value="Putative membrane protease family, stomatin"/>
    <property type="match status" value="1"/>
</dbReference>
<comment type="similarity">
    <text evidence="2">Belongs to the band 7/mec-2 family.</text>
</comment>
<evidence type="ECO:0000256" key="2">
    <source>
        <dbReference type="ARBA" id="ARBA00008164"/>
    </source>
</evidence>
<dbReference type="InterPro" id="IPR018080">
    <property type="entry name" value="Band_7/stomatin-like_CS"/>
</dbReference>
<evidence type="ECO:0000256" key="6">
    <source>
        <dbReference type="SAM" id="MobiDB-lite"/>
    </source>
</evidence>
<name>A0A381Q880_9ZZZZ</name>
<dbReference type="PANTHER" id="PTHR43327:SF10">
    <property type="entry name" value="STOMATIN-LIKE PROTEIN 2, MITOCHONDRIAL"/>
    <property type="match status" value="1"/>
</dbReference>
<dbReference type="InterPro" id="IPR001972">
    <property type="entry name" value="Stomatin_HflK_fam"/>
</dbReference>
<keyword evidence="5" id="KW-0472">Membrane</keyword>
<dbReference type="CDD" id="cd08829">
    <property type="entry name" value="SPFH_paraslipin"/>
    <property type="match status" value="1"/>
</dbReference>
<dbReference type="PROSITE" id="PS01270">
    <property type="entry name" value="BAND_7"/>
    <property type="match status" value="1"/>
</dbReference>
<dbReference type="InterPro" id="IPR050710">
    <property type="entry name" value="Band7/mec-2_domain"/>
</dbReference>
<dbReference type="AlphaFoldDB" id="A0A381Q880"/>
<feature type="region of interest" description="Disordered" evidence="6">
    <location>
        <begin position="304"/>
        <end position="332"/>
    </location>
</feature>
<keyword evidence="3" id="KW-0812">Transmembrane</keyword>
<dbReference type="GO" id="GO:0098552">
    <property type="term" value="C:side of membrane"/>
    <property type="evidence" value="ECO:0007669"/>
    <property type="project" value="UniProtKB-ARBA"/>
</dbReference>
<dbReference type="InterPro" id="IPR001107">
    <property type="entry name" value="Band_7"/>
</dbReference>
<comment type="subcellular location">
    <subcellularLocation>
        <location evidence="1">Membrane</location>
        <topology evidence="1">Single-pass membrane protein</topology>
    </subcellularLocation>
</comment>
<dbReference type="SMART" id="SM00244">
    <property type="entry name" value="PHB"/>
    <property type="match status" value="1"/>
</dbReference>
<organism evidence="8">
    <name type="scientific">marine metagenome</name>
    <dbReference type="NCBI Taxonomy" id="408172"/>
    <lineage>
        <taxon>unclassified sequences</taxon>
        <taxon>metagenomes</taxon>
        <taxon>ecological metagenomes</taxon>
    </lineage>
</organism>
<evidence type="ECO:0000256" key="3">
    <source>
        <dbReference type="ARBA" id="ARBA00022692"/>
    </source>
</evidence>
<evidence type="ECO:0000313" key="8">
    <source>
        <dbReference type="EMBL" id="SUZ73843.1"/>
    </source>
</evidence>
<reference evidence="8" key="1">
    <citation type="submission" date="2018-05" db="EMBL/GenBank/DDBJ databases">
        <authorList>
            <person name="Lanie J.A."/>
            <person name="Ng W.-L."/>
            <person name="Kazmierczak K.M."/>
            <person name="Andrzejewski T.M."/>
            <person name="Davidsen T.M."/>
            <person name="Wayne K.J."/>
            <person name="Tettelin H."/>
            <person name="Glass J.I."/>
            <person name="Rusch D."/>
            <person name="Podicherti R."/>
            <person name="Tsui H.-C.T."/>
            <person name="Winkler M.E."/>
        </authorList>
    </citation>
    <scope>NUCLEOTIDE SEQUENCE</scope>
</reference>
<protein>
    <recommendedName>
        <fullName evidence="7">Band 7 domain-containing protein</fullName>
    </recommendedName>
</protein>
<dbReference type="EMBL" id="UINC01001192">
    <property type="protein sequence ID" value="SUZ73843.1"/>
    <property type="molecule type" value="Genomic_DNA"/>
</dbReference>
<dbReference type="InterPro" id="IPR036013">
    <property type="entry name" value="Band_7/SPFH_dom_sf"/>
</dbReference>
<dbReference type="PANTHER" id="PTHR43327">
    <property type="entry name" value="STOMATIN-LIKE PROTEIN 2, MITOCHONDRIAL"/>
    <property type="match status" value="1"/>
</dbReference>
<evidence type="ECO:0000259" key="7">
    <source>
        <dbReference type="SMART" id="SM00244"/>
    </source>
</evidence>
<evidence type="ECO:0000256" key="5">
    <source>
        <dbReference type="ARBA" id="ARBA00023136"/>
    </source>
</evidence>
<dbReference type="PRINTS" id="PR00721">
    <property type="entry name" value="STOMATIN"/>
</dbReference>
<dbReference type="GO" id="GO:0005886">
    <property type="term" value="C:plasma membrane"/>
    <property type="evidence" value="ECO:0007669"/>
    <property type="project" value="UniProtKB-ARBA"/>
</dbReference>